<name>A0AAV0H733_9ROSI</name>
<gene>
    <name evidence="2" type="ORF">LITE_LOCUS2954</name>
    <name evidence="3" type="ORF">LITE_LOCUS2977</name>
</gene>
<evidence type="ECO:0000256" key="1">
    <source>
        <dbReference type="SAM" id="MobiDB-lite"/>
    </source>
</evidence>
<evidence type="ECO:0000313" key="3">
    <source>
        <dbReference type="EMBL" id="CAI0381093.1"/>
    </source>
</evidence>
<reference evidence="2" key="1">
    <citation type="submission" date="2022-08" db="EMBL/GenBank/DDBJ databases">
        <authorList>
            <person name="Gutierrez-Valencia J."/>
        </authorList>
    </citation>
    <scope>NUCLEOTIDE SEQUENCE</scope>
</reference>
<proteinExistence type="predicted"/>
<dbReference type="AlphaFoldDB" id="A0AAV0H733"/>
<protein>
    <submittedName>
        <fullName evidence="2">Uncharacterized protein</fullName>
    </submittedName>
</protein>
<organism evidence="2 4">
    <name type="scientific">Linum tenue</name>
    <dbReference type="NCBI Taxonomy" id="586396"/>
    <lineage>
        <taxon>Eukaryota</taxon>
        <taxon>Viridiplantae</taxon>
        <taxon>Streptophyta</taxon>
        <taxon>Embryophyta</taxon>
        <taxon>Tracheophyta</taxon>
        <taxon>Spermatophyta</taxon>
        <taxon>Magnoliopsida</taxon>
        <taxon>eudicotyledons</taxon>
        <taxon>Gunneridae</taxon>
        <taxon>Pentapetalae</taxon>
        <taxon>rosids</taxon>
        <taxon>fabids</taxon>
        <taxon>Malpighiales</taxon>
        <taxon>Linaceae</taxon>
        <taxon>Linum</taxon>
    </lineage>
</organism>
<dbReference type="EMBL" id="CAMGYJ010000002">
    <property type="protein sequence ID" value="CAI0381042.1"/>
    <property type="molecule type" value="Genomic_DNA"/>
</dbReference>
<dbReference type="EMBL" id="CAMGYJ010000002">
    <property type="protein sequence ID" value="CAI0381093.1"/>
    <property type="molecule type" value="Genomic_DNA"/>
</dbReference>
<evidence type="ECO:0000313" key="2">
    <source>
        <dbReference type="EMBL" id="CAI0381042.1"/>
    </source>
</evidence>
<dbReference type="Proteomes" id="UP001154282">
    <property type="component" value="Unassembled WGS sequence"/>
</dbReference>
<evidence type="ECO:0000313" key="4">
    <source>
        <dbReference type="Proteomes" id="UP001154282"/>
    </source>
</evidence>
<accession>A0AAV0H733</accession>
<feature type="compositionally biased region" description="Low complexity" evidence="1">
    <location>
        <begin position="30"/>
        <end position="42"/>
    </location>
</feature>
<sequence length="109" mass="11904">MLPTPRLAADVWTKLPASSPPLATRKLRLSTTSSSVGAAGSLEGPTPYPTKPYSREIVLDFAVWRAGDVGGREFRSIVWRQRLVSLSVSLGHRHEKSVTHQLATAAQLR</sequence>
<feature type="region of interest" description="Disordered" evidence="1">
    <location>
        <begin position="23"/>
        <end position="52"/>
    </location>
</feature>
<comment type="caution">
    <text evidence="2">The sequence shown here is derived from an EMBL/GenBank/DDBJ whole genome shotgun (WGS) entry which is preliminary data.</text>
</comment>
<keyword evidence="4" id="KW-1185">Reference proteome</keyword>